<feature type="binding site" evidence="8">
    <location>
        <position position="60"/>
    </location>
    <ligand>
        <name>Zn(2+)</name>
        <dbReference type="ChEBI" id="CHEBI:29105"/>
        <label>1</label>
    </ligand>
</feature>
<dbReference type="PANTHER" id="PTHR43668">
    <property type="entry name" value="ALLANTOINASE"/>
    <property type="match status" value="1"/>
</dbReference>
<dbReference type="Pfam" id="PF01979">
    <property type="entry name" value="Amidohydro_1"/>
    <property type="match status" value="1"/>
</dbReference>
<evidence type="ECO:0000259" key="9">
    <source>
        <dbReference type="Pfam" id="PF01979"/>
    </source>
</evidence>
<keyword evidence="6 8" id="KW-0378">Hydrolase</keyword>
<evidence type="ECO:0000256" key="6">
    <source>
        <dbReference type="ARBA" id="ARBA00022801"/>
    </source>
</evidence>
<keyword evidence="4 8" id="KW-0659">Purine metabolism</keyword>
<keyword evidence="7 8" id="KW-0862">Zinc</keyword>
<feature type="modified residue" description="N6-carboxylysine" evidence="8">
    <location>
        <position position="147"/>
    </location>
</feature>
<dbReference type="HAMAP" id="MF_01645">
    <property type="entry name" value="Hydantoinase"/>
    <property type="match status" value="1"/>
</dbReference>
<dbReference type="NCBIfam" id="TIGR03178">
    <property type="entry name" value="allantoinase"/>
    <property type="match status" value="1"/>
</dbReference>
<evidence type="ECO:0000256" key="5">
    <source>
        <dbReference type="ARBA" id="ARBA00022723"/>
    </source>
</evidence>
<feature type="binding site" description="via carbamate group" evidence="8">
    <location>
        <position position="147"/>
    </location>
    <ligand>
        <name>Zn(2+)</name>
        <dbReference type="ChEBI" id="CHEBI:29105"/>
        <label>1</label>
    </ligand>
</feature>
<evidence type="ECO:0000256" key="3">
    <source>
        <dbReference type="ARBA" id="ARBA00011881"/>
    </source>
</evidence>
<comment type="pathway">
    <text evidence="8">Nitrogen metabolism; (S)-allantoin degradation; allantoate from (S)-allantoin: step 1/1.</text>
</comment>
<feature type="binding site" evidence="8">
    <location>
        <position position="62"/>
    </location>
    <ligand>
        <name>Zn(2+)</name>
        <dbReference type="ChEBI" id="CHEBI:29105"/>
        <label>1</label>
    </ligand>
</feature>
<dbReference type="RefSeq" id="WP_380015543.1">
    <property type="nucleotide sequence ID" value="NZ_JBHLYR010000063.1"/>
</dbReference>
<sequence length="453" mass="48312">MGFELIVRGGTLVTAQGEQRADLGIEGGQIVSIADELLDGAPHTLDASGLYLFPGVLDAHVHLNEPGRTHWEGFETGTRALAAGGATSFFDMPLNSSPPVLDAATFEAKRAVAAAKSLLDFGLWGGLTPLNLERLDELAEAGVIGFKAFMSHSGLDEFPAVDDVTLYEGLKAAKRLGLPLATHAESDGFTRRLTELARSGGASTARDYLNSRPVVTELEAVQRALLYAHELDAPLHLVHLSSGQAVALAVEAKARGVDVTIETCPHYLHFTDADVERIGAALKCAPPLRPQAVQDDLWGALLRGEIDIVGSDHSPAPPDLKTSDDFFALWGGISGAQSTLNVLLADGHHQRGVALAAISVMTALNPARRFNLPQKGELRVGADADFALVNLGQRFTLEQADLQDRWRQNPYVGTSFQGQVTATYLRGRAVHQHGQFDSTVGGKLLTPHLQGAL</sequence>
<gene>
    <name evidence="8" type="primary">allB</name>
    <name evidence="10" type="ORF">ACFFLM_21510</name>
</gene>
<evidence type="ECO:0000313" key="10">
    <source>
        <dbReference type="EMBL" id="MFB9994539.1"/>
    </source>
</evidence>
<reference evidence="10 11" key="1">
    <citation type="submission" date="2024-09" db="EMBL/GenBank/DDBJ databases">
        <authorList>
            <person name="Sun Q."/>
            <person name="Mori K."/>
        </authorList>
    </citation>
    <scope>NUCLEOTIDE SEQUENCE [LARGE SCALE GENOMIC DNA]</scope>
    <source>
        <strain evidence="10 11">JCM 13503</strain>
    </source>
</reference>
<comment type="catalytic activity">
    <reaction evidence="8">
        <text>(S)-allantoin + H2O = allantoate + H(+)</text>
        <dbReference type="Rhea" id="RHEA:17029"/>
        <dbReference type="ChEBI" id="CHEBI:15377"/>
        <dbReference type="ChEBI" id="CHEBI:15378"/>
        <dbReference type="ChEBI" id="CHEBI:15678"/>
        <dbReference type="ChEBI" id="CHEBI:17536"/>
        <dbReference type="EC" id="3.5.2.5"/>
    </reaction>
</comment>
<feature type="binding site" description="via carbamate group" evidence="8">
    <location>
        <position position="147"/>
    </location>
    <ligand>
        <name>Zn(2+)</name>
        <dbReference type="ChEBI" id="CHEBI:29105"/>
        <label>2</label>
    </ligand>
</feature>
<evidence type="ECO:0000256" key="2">
    <source>
        <dbReference type="ARBA" id="ARBA00010286"/>
    </source>
</evidence>
<comment type="function">
    <text evidence="1">Catalyzes the reversible cyclization of carbamoyl aspartate to dihydroorotate.</text>
</comment>
<keyword evidence="5 8" id="KW-0479">Metal-binding</keyword>
<comment type="subunit">
    <text evidence="3 8">Homotetramer.</text>
</comment>
<organism evidence="10 11">
    <name type="scientific">Deinococcus oregonensis</name>
    <dbReference type="NCBI Taxonomy" id="1805970"/>
    <lineage>
        <taxon>Bacteria</taxon>
        <taxon>Thermotogati</taxon>
        <taxon>Deinococcota</taxon>
        <taxon>Deinococci</taxon>
        <taxon>Deinococcales</taxon>
        <taxon>Deinococcaceae</taxon>
        <taxon>Deinococcus</taxon>
    </lineage>
</organism>
<dbReference type="PANTHER" id="PTHR43668:SF4">
    <property type="entry name" value="ALLANTOINASE"/>
    <property type="match status" value="1"/>
</dbReference>
<dbReference type="NCBIfam" id="NF004839">
    <property type="entry name" value="PRK06189.1"/>
    <property type="match status" value="1"/>
</dbReference>
<dbReference type="InterPro" id="IPR050138">
    <property type="entry name" value="DHOase/Allantoinase_Hydrolase"/>
</dbReference>
<name>A0ABV6B448_9DEIO</name>
<dbReference type="Gene3D" id="2.30.40.10">
    <property type="entry name" value="Urease, subunit C, domain 1"/>
    <property type="match status" value="1"/>
</dbReference>
<dbReference type="EMBL" id="JBHLYR010000063">
    <property type="protein sequence ID" value="MFB9994539.1"/>
    <property type="molecule type" value="Genomic_DNA"/>
</dbReference>
<dbReference type="InterPro" id="IPR006680">
    <property type="entry name" value="Amidohydro-rel"/>
</dbReference>
<dbReference type="InterPro" id="IPR002195">
    <property type="entry name" value="Dihydroorotase_CS"/>
</dbReference>
<dbReference type="InterPro" id="IPR017593">
    <property type="entry name" value="Allantoinase"/>
</dbReference>
<dbReference type="Gene3D" id="3.20.20.140">
    <property type="entry name" value="Metal-dependent hydrolases"/>
    <property type="match status" value="1"/>
</dbReference>
<comment type="PTM">
    <text evidence="8">Carboxylation allows a single lysine to coordinate two zinc ions.</text>
</comment>
<dbReference type="PROSITE" id="PS00482">
    <property type="entry name" value="DIHYDROOROTASE_1"/>
    <property type="match status" value="1"/>
</dbReference>
<feature type="domain" description="Amidohydrolase-related" evidence="9">
    <location>
        <begin position="51"/>
        <end position="430"/>
    </location>
</feature>
<dbReference type="InterPro" id="IPR011059">
    <property type="entry name" value="Metal-dep_hydrolase_composite"/>
</dbReference>
<feature type="binding site" evidence="8">
    <location>
        <position position="183"/>
    </location>
    <ligand>
        <name>Zn(2+)</name>
        <dbReference type="ChEBI" id="CHEBI:29105"/>
        <label>2</label>
    </ligand>
</feature>
<dbReference type="SUPFAM" id="SSF51338">
    <property type="entry name" value="Composite domain of metallo-dependent hydrolases"/>
    <property type="match status" value="1"/>
</dbReference>
<comment type="cofactor">
    <cofactor evidence="8">
        <name>Zn(2+)</name>
        <dbReference type="ChEBI" id="CHEBI:29105"/>
    </cofactor>
    <text evidence="8">Binds 2 Zn(2+) ions per subunit.</text>
</comment>
<feature type="binding site" evidence="8">
    <location>
        <position position="312"/>
    </location>
    <ligand>
        <name>Zn(2+)</name>
        <dbReference type="ChEBI" id="CHEBI:29105"/>
        <label>1</label>
    </ligand>
</feature>
<evidence type="ECO:0000256" key="8">
    <source>
        <dbReference type="HAMAP-Rule" id="MF_01645"/>
    </source>
</evidence>
<protein>
    <recommendedName>
        <fullName evidence="8">Allantoinase</fullName>
        <ecNumber evidence="8">3.5.2.5</ecNumber>
    </recommendedName>
    <alternativeName>
        <fullName evidence="8">Allantoin-utilizing enzyme</fullName>
    </alternativeName>
</protein>
<accession>A0ABV6B448</accession>
<keyword evidence="11" id="KW-1185">Reference proteome</keyword>
<evidence type="ECO:0000256" key="7">
    <source>
        <dbReference type="ARBA" id="ARBA00022833"/>
    </source>
</evidence>
<comment type="caution">
    <text evidence="10">The sequence shown here is derived from an EMBL/GenBank/DDBJ whole genome shotgun (WGS) entry which is preliminary data.</text>
</comment>
<dbReference type="InterPro" id="IPR047604">
    <property type="entry name" value="Allantoinase_bact"/>
</dbReference>
<dbReference type="EC" id="3.5.2.5" evidence="8"/>
<comment type="function">
    <text evidence="8">Catalyzes the conversion of allantoin (5-ureidohydantoin) to allantoic acid by hydrolytic cleavage of the five-member hydantoin ring.</text>
</comment>
<comment type="similarity">
    <text evidence="2">Belongs to the metallo-dependent hydrolases superfamily. DHOase family. Class I DHOase subfamily.</text>
</comment>
<proteinExistence type="inferred from homology"/>
<evidence type="ECO:0000256" key="1">
    <source>
        <dbReference type="ARBA" id="ARBA00002368"/>
    </source>
</evidence>
<comment type="similarity">
    <text evidence="8">Belongs to the metallo-dependent hydrolases superfamily. Allantoinase family.</text>
</comment>
<evidence type="ECO:0000256" key="4">
    <source>
        <dbReference type="ARBA" id="ARBA00022631"/>
    </source>
</evidence>
<evidence type="ECO:0000313" key="11">
    <source>
        <dbReference type="Proteomes" id="UP001589733"/>
    </source>
</evidence>
<dbReference type="SUPFAM" id="SSF51556">
    <property type="entry name" value="Metallo-dependent hydrolases"/>
    <property type="match status" value="1"/>
</dbReference>
<dbReference type="Proteomes" id="UP001589733">
    <property type="component" value="Unassembled WGS sequence"/>
</dbReference>
<dbReference type="InterPro" id="IPR032466">
    <property type="entry name" value="Metal_Hydrolase"/>
</dbReference>
<feature type="binding site" evidence="8">
    <location>
        <position position="239"/>
    </location>
    <ligand>
        <name>Zn(2+)</name>
        <dbReference type="ChEBI" id="CHEBI:29105"/>
        <label>2</label>
    </ligand>
</feature>
<dbReference type="GO" id="GO:0004038">
    <property type="term" value="F:allantoinase activity"/>
    <property type="evidence" value="ECO:0007669"/>
    <property type="project" value="UniProtKB-EC"/>
</dbReference>